<dbReference type="AlphaFoldDB" id="A0A100XXC7"/>
<dbReference type="Proteomes" id="UP000053462">
    <property type="component" value="Unassembled WGS sequence"/>
</dbReference>
<protein>
    <submittedName>
        <fullName evidence="3">RNA-binding protein</fullName>
    </submittedName>
</protein>
<dbReference type="Gene3D" id="3.30.2130.30">
    <property type="match status" value="1"/>
</dbReference>
<dbReference type="InterPro" id="IPR004114">
    <property type="entry name" value="THUMP_dom"/>
</dbReference>
<dbReference type="OrthoDB" id="26307at2157"/>
<dbReference type="GO" id="GO:0006400">
    <property type="term" value="P:tRNA modification"/>
    <property type="evidence" value="ECO:0007669"/>
    <property type="project" value="InterPro"/>
</dbReference>
<feature type="domain" description="THUMP" evidence="2">
    <location>
        <begin position="49"/>
        <end position="150"/>
    </location>
</feature>
<reference evidence="3 4" key="1">
    <citation type="submission" date="2015-10" db="EMBL/GenBank/DDBJ databases">
        <title>Draft genome sequence of Thermococcus celericrescens strain DSM 17994.</title>
        <authorList>
            <person name="Hong S.-J."/>
            <person name="Park C.-E."/>
            <person name="Shin J.-H."/>
        </authorList>
    </citation>
    <scope>NUCLEOTIDE SEQUENCE [LARGE SCALE GENOMIC DNA]</scope>
    <source>
        <strain evidence="3 4">DSM 17994</strain>
    </source>
</reference>
<dbReference type="Pfam" id="PF02926">
    <property type="entry name" value="THUMP"/>
    <property type="match status" value="1"/>
</dbReference>
<name>A0A100XXC7_9EURY</name>
<proteinExistence type="predicted"/>
<sequence length="161" mass="17784">MTILLVTTPQGREGDGILELEWALGKVRVRGTDWRGVLLAETPLSKGETLERLKNFETQAIQRVVPLDLIVPARREEIEGAVLELAEKIDGTFAVRAKVRGNKRLSQRELEIGLGSLVVERFGLGVNLSDPDYTLVVEVLGKKAGIGLVGRDELLRFEVVE</sequence>
<dbReference type="CDD" id="cd11717">
    <property type="entry name" value="THUMP_THUMPD1_like"/>
    <property type="match status" value="1"/>
</dbReference>
<dbReference type="InterPro" id="IPR040183">
    <property type="entry name" value="THUMPD1-like"/>
</dbReference>
<dbReference type="EMBL" id="LLYW01000025">
    <property type="protein sequence ID" value="KUH33091.1"/>
    <property type="molecule type" value="Genomic_DNA"/>
</dbReference>
<evidence type="ECO:0000259" key="2">
    <source>
        <dbReference type="PROSITE" id="PS51165"/>
    </source>
</evidence>
<dbReference type="GO" id="GO:0003723">
    <property type="term" value="F:RNA binding"/>
    <property type="evidence" value="ECO:0007669"/>
    <property type="project" value="UniProtKB-UniRule"/>
</dbReference>
<evidence type="ECO:0000313" key="3">
    <source>
        <dbReference type="EMBL" id="KUH33091.1"/>
    </source>
</evidence>
<dbReference type="STRING" id="227598.APY94_07425"/>
<accession>A0A100XXC7</accession>
<evidence type="ECO:0000313" key="4">
    <source>
        <dbReference type="Proteomes" id="UP000053462"/>
    </source>
</evidence>
<evidence type="ECO:0000256" key="1">
    <source>
        <dbReference type="PROSITE-ProRule" id="PRU00529"/>
    </source>
</evidence>
<dbReference type="RefSeq" id="WP_058939025.1">
    <property type="nucleotide sequence ID" value="NZ_LLYW01000025.1"/>
</dbReference>
<comment type="caution">
    <text evidence="3">The sequence shown here is derived from an EMBL/GenBank/DDBJ whole genome shotgun (WGS) entry which is preliminary data.</text>
</comment>
<keyword evidence="4" id="KW-1185">Reference proteome</keyword>
<gene>
    <name evidence="3" type="ORF">APY94_07425</name>
</gene>
<dbReference type="SUPFAM" id="SSF143437">
    <property type="entry name" value="THUMP domain-like"/>
    <property type="match status" value="1"/>
</dbReference>
<keyword evidence="1" id="KW-0694">RNA-binding</keyword>
<dbReference type="PROSITE" id="PS51165">
    <property type="entry name" value="THUMP"/>
    <property type="match status" value="1"/>
</dbReference>
<dbReference type="SMART" id="SM00981">
    <property type="entry name" value="THUMP"/>
    <property type="match status" value="1"/>
</dbReference>
<organism evidence="3 4">
    <name type="scientific">Thermococcus celericrescens</name>
    <dbReference type="NCBI Taxonomy" id="227598"/>
    <lineage>
        <taxon>Archaea</taxon>
        <taxon>Methanobacteriati</taxon>
        <taxon>Methanobacteriota</taxon>
        <taxon>Thermococci</taxon>
        <taxon>Thermococcales</taxon>
        <taxon>Thermococcaceae</taxon>
        <taxon>Thermococcus</taxon>
    </lineage>
</organism>